<dbReference type="InterPro" id="IPR038109">
    <property type="entry name" value="DNA_bind_recomb_sf"/>
</dbReference>
<dbReference type="InterPro" id="IPR011109">
    <property type="entry name" value="DNA_bind_recombinase_dom"/>
</dbReference>
<dbReference type="Gene3D" id="3.40.50.1390">
    <property type="entry name" value="Resolvase, N-terminal catalytic domain"/>
    <property type="match status" value="1"/>
</dbReference>
<dbReference type="CDD" id="cd00338">
    <property type="entry name" value="Ser_Recombinase"/>
    <property type="match status" value="1"/>
</dbReference>
<dbReference type="RefSeq" id="WP_085267278.1">
    <property type="nucleotide sequence ID" value="NZ_AP022614.1"/>
</dbReference>
<dbReference type="InterPro" id="IPR050639">
    <property type="entry name" value="SSR_resolvase"/>
</dbReference>
<dbReference type="PANTHER" id="PTHR30461">
    <property type="entry name" value="DNA-INVERTASE FROM LAMBDOID PROPHAGE"/>
    <property type="match status" value="1"/>
</dbReference>
<feature type="region of interest" description="Disordered" evidence="1">
    <location>
        <begin position="433"/>
        <end position="455"/>
    </location>
</feature>
<dbReference type="Pfam" id="PF00239">
    <property type="entry name" value="Resolvase"/>
    <property type="match status" value="1"/>
</dbReference>
<name>A0A7I7YU54_9MYCO</name>
<dbReference type="GO" id="GO:0000150">
    <property type="term" value="F:DNA strand exchange activity"/>
    <property type="evidence" value="ECO:0007669"/>
    <property type="project" value="InterPro"/>
</dbReference>
<dbReference type="InterPro" id="IPR006119">
    <property type="entry name" value="Resolv_N"/>
</dbReference>
<organism evidence="2 3">
    <name type="scientific">Mycobacterium parmense</name>
    <dbReference type="NCBI Taxonomy" id="185642"/>
    <lineage>
        <taxon>Bacteria</taxon>
        <taxon>Bacillati</taxon>
        <taxon>Actinomycetota</taxon>
        <taxon>Actinomycetes</taxon>
        <taxon>Mycobacteriales</taxon>
        <taxon>Mycobacteriaceae</taxon>
        <taxon>Mycobacterium</taxon>
        <taxon>Mycobacterium simiae complex</taxon>
    </lineage>
</organism>
<proteinExistence type="predicted"/>
<dbReference type="AlphaFoldDB" id="A0A7I7YU54"/>
<dbReference type="OrthoDB" id="4500247at2"/>
<dbReference type="Gene3D" id="3.90.1750.20">
    <property type="entry name" value="Putative Large Serine Recombinase, Chain B, Domain 2"/>
    <property type="match status" value="1"/>
</dbReference>
<dbReference type="EMBL" id="AP022614">
    <property type="protein sequence ID" value="BBZ44732.1"/>
    <property type="molecule type" value="Genomic_DNA"/>
</dbReference>
<sequence>MTKATTPRRAAIYTRISLDKSGERLGVQRQLDDCNALAERLGWEVVEHFDDNDLSAFSGRVRPGFEALLDGLKRGEVDALICWHPDRLYRTLKDLVRLLDLATGVEIRTVNGGEFDLSTATGKMLATILGSVSFNESAHKSERQRRAAQQKAEAGLPQWTRAFGYLGDTRQPDPKTAPLVAEAYRTVLAGGSITDVTRAWNAAGVLTIKGKPWTPAQLSSFLRKPRNAGLRAHNDEIVGPGTWPALIDEDTWRAARAKLDARNRGRRAIRCHTLTGILQCGKPGCGGYLSGHRTIDKRIAYACKTCRGVSVRADQVEPMVYKLLAGRLAQADAVDLLKTELHDTELAEQLRAERATLLARLDEIADERADGDLTGPQAKRATERVNAKLAAIDRRQQDQERDAVPGGAGLRAAACCVPPNGTRRRRRFGCRDSALRRTRRTRPGGARSRRAPCSPRTRSGYLRVCTPLGYQLHEVTTFLRPS</sequence>
<protein>
    <submittedName>
        <fullName evidence="2">Serine recombinase</fullName>
    </submittedName>
</protein>
<evidence type="ECO:0000313" key="2">
    <source>
        <dbReference type="EMBL" id="BBZ44732.1"/>
    </source>
</evidence>
<accession>A0A7I7YU54</accession>
<dbReference type="PROSITE" id="PS51737">
    <property type="entry name" value="RECOMBINASE_DNA_BIND"/>
    <property type="match status" value="1"/>
</dbReference>
<keyword evidence="3" id="KW-1185">Reference proteome</keyword>
<reference evidence="2 3" key="1">
    <citation type="journal article" date="2019" name="Emerg. Microbes Infect.">
        <title>Comprehensive subspecies identification of 175 nontuberculous mycobacteria species based on 7547 genomic profiles.</title>
        <authorList>
            <person name="Matsumoto Y."/>
            <person name="Kinjo T."/>
            <person name="Motooka D."/>
            <person name="Nabeya D."/>
            <person name="Jung N."/>
            <person name="Uechi K."/>
            <person name="Horii T."/>
            <person name="Iida T."/>
            <person name="Fujita J."/>
            <person name="Nakamura S."/>
        </authorList>
    </citation>
    <scope>NUCLEOTIDE SEQUENCE [LARGE SCALE GENOMIC DNA]</scope>
    <source>
        <strain evidence="2 3">JCM 14742</strain>
    </source>
</reference>
<evidence type="ECO:0000256" key="1">
    <source>
        <dbReference type="SAM" id="MobiDB-lite"/>
    </source>
</evidence>
<dbReference type="Proteomes" id="UP000467105">
    <property type="component" value="Chromosome"/>
</dbReference>
<evidence type="ECO:0000313" key="3">
    <source>
        <dbReference type="Proteomes" id="UP000467105"/>
    </source>
</evidence>
<dbReference type="Pfam" id="PF07508">
    <property type="entry name" value="Recombinase"/>
    <property type="match status" value="1"/>
</dbReference>
<dbReference type="SUPFAM" id="SSF53041">
    <property type="entry name" value="Resolvase-like"/>
    <property type="match status" value="1"/>
</dbReference>
<feature type="compositionally biased region" description="Basic residues" evidence="1">
    <location>
        <begin position="436"/>
        <end position="450"/>
    </location>
</feature>
<dbReference type="PANTHER" id="PTHR30461:SF23">
    <property type="entry name" value="DNA RECOMBINASE-RELATED"/>
    <property type="match status" value="1"/>
</dbReference>
<dbReference type="SMART" id="SM00857">
    <property type="entry name" value="Resolvase"/>
    <property type="match status" value="1"/>
</dbReference>
<dbReference type="PROSITE" id="PS51736">
    <property type="entry name" value="RECOMBINASES_3"/>
    <property type="match status" value="1"/>
</dbReference>
<dbReference type="GO" id="GO:0003677">
    <property type="term" value="F:DNA binding"/>
    <property type="evidence" value="ECO:0007669"/>
    <property type="project" value="InterPro"/>
</dbReference>
<gene>
    <name evidence="2" type="ORF">MPRM_20130</name>
</gene>
<dbReference type="InterPro" id="IPR036162">
    <property type="entry name" value="Resolvase-like_N_sf"/>
</dbReference>